<organism evidence="2 3">
    <name type="scientific">Pseudonocardia kongjuensis</name>
    <dbReference type="NCBI Taxonomy" id="102227"/>
    <lineage>
        <taxon>Bacteria</taxon>
        <taxon>Bacillati</taxon>
        <taxon>Actinomycetota</taxon>
        <taxon>Actinomycetes</taxon>
        <taxon>Pseudonocardiales</taxon>
        <taxon>Pseudonocardiaceae</taxon>
        <taxon>Pseudonocardia</taxon>
    </lineage>
</organism>
<sequence length="115" mass="12997">MTASTRRRRERVPRSDGSVAVQTKPPRADILTYANGWPTVLVRRTHDVETARELAAARWAETGDERPLAHHRVGWWRTTMTSRRPDGAATDEQGRVVQWCEDAEHAAGPGVEFRP</sequence>
<keyword evidence="3" id="KW-1185">Reference proteome</keyword>
<evidence type="ECO:0000313" key="2">
    <source>
        <dbReference type="EMBL" id="GAA1401895.1"/>
    </source>
</evidence>
<comment type="caution">
    <text evidence="2">The sequence shown here is derived from an EMBL/GenBank/DDBJ whole genome shotgun (WGS) entry which is preliminary data.</text>
</comment>
<feature type="region of interest" description="Disordered" evidence="1">
    <location>
        <begin position="1"/>
        <end position="23"/>
    </location>
</feature>
<evidence type="ECO:0000256" key="1">
    <source>
        <dbReference type="SAM" id="MobiDB-lite"/>
    </source>
</evidence>
<accession>A0ABP4J239</accession>
<gene>
    <name evidence="2" type="ORF">GCM10009613_60990</name>
</gene>
<feature type="compositionally biased region" description="Basic residues" evidence="1">
    <location>
        <begin position="1"/>
        <end position="11"/>
    </location>
</feature>
<dbReference type="EMBL" id="BAAAJK010000053">
    <property type="protein sequence ID" value="GAA1401895.1"/>
    <property type="molecule type" value="Genomic_DNA"/>
</dbReference>
<proteinExistence type="predicted"/>
<protein>
    <submittedName>
        <fullName evidence="2">Uncharacterized protein</fullName>
    </submittedName>
</protein>
<dbReference type="Proteomes" id="UP001501414">
    <property type="component" value="Unassembled WGS sequence"/>
</dbReference>
<evidence type="ECO:0000313" key="3">
    <source>
        <dbReference type="Proteomes" id="UP001501414"/>
    </source>
</evidence>
<name>A0ABP4J239_9PSEU</name>
<dbReference type="RefSeq" id="WP_344029341.1">
    <property type="nucleotide sequence ID" value="NZ_BAAAJK010000053.1"/>
</dbReference>
<reference evidence="3" key="1">
    <citation type="journal article" date="2019" name="Int. J. Syst. Evol. Microbiol.">
        <title>The Global Catalogue of Microorganisms (GCM) 10K type strain sequencing project: providing services to taxonomists for standard genome sequencing and annotation.</title>
        <authorList>
            <consortium name="The Broad Institute Genomics Platform"/>
            <consortium name="The Broad Institute Genome Sequencing Center for Infectious Disease"/>
            <person name="Wu L."/>
            <person name="Ma J."/>
        </authorList>
    </citation>
    <scope>NUCLEOTIDE SEQUENCE [LARGE SCALE GENOMIC DNA]</scope>
    <source>
        <strain evidence="3">JCM 11896</strain>
    </source>
</reference>